<feature type="transmembrane region" description="Helical" evidence="5">
    <location>
        <begin position="352"/>
        <end position="372"/>
    </location>
</feature>
<dbReference type="InterPro" id="IPR000719">
    <property type="entry name" value="Prot_kinase_dom"/>
</dbReference>
<gene>
    <name evidence="8" type="ORF">VFPPC_09354</name>
</gene>
<evidence type="ECO:0000256" key="1">
    <source>
        <dbReference type="ARBA" id="ARBA00004141"/>
    </source>
</evidence>
<evidence type="ECO:0000259" key="7">
    <source>
        <dbReference type="PROSITE" id="PS50850"/>
    </source>
</evidence>
<dbReference type="InterPro" id="IPR020846">
    <property type="entry name" value="MFS_dom"/>
</dbReference>
<reference evidence="8 9" key="1">
    <citation type="journal article" date="2016" name="PLoS Pathog.">
        <title>Biosynthesis of antibiotic leucinostatins in bio-control fungus Purpureocillium lilacinum and their inhibition on phytophthora revealed by genome mining.</title>
        <authorList>
            <person name="Wang G."/>
            <person name="Liu Z."/>
            <person name="Lin R."/>
            <person name="Li E."/>
            <person name="Mao Z."/>
            <person name="Ling J."/>
            <person name="Yang Y."/>
            <person name="Yin W.B."/>
            <person name="Xie B."/>
        </authorList>
    </citation>
    <scope>NUCLEOTIDE SEQUENCE [LARGE SCALE GENOMIC DNA]</scope>
    <source>
        <strain evidence="8">170</strain>
    </source>
</reference>
<dbReference type="SUPFAM" id="SSF103473">
    <property type="entry name" value="MFS general substrate transporter"/>
    <property type="match status" value="1"/>
</dbReference>
<dbReference type="AlphaFoldDB" id="A0A179F7X9"/>
<dbReference type="GO" id="GO:0004672">
    <property type="term" value="F:protein kinase activity"/>
    <property type="evidence" value="ECO:0007669"/>
    <property type="project" value="InterPro"/>
</dbReference>
<keyword evidence="9" id="KW-1185">Reference proteome</keyword>
<dbReference type="InterPro" id="IPR036259">
    <property type="entry name" value="MFS_trans_sf"/>
</dbReference>
<dbReference type="Pfam" id="PF07690">
    <property type="entry name" value="MFS_1"/>
    <property type="match status" value="1"/>
</dbReference>
<dbReference type="PANTHER" id="PTHR23501:SF81">
    <property type="entry name" value="VACUOLAR BASIC AMINO ACID TRANSPORTER 2"/>
    <property type="match status" value="1"/>
</dbReference>
<organism evidence="8 9">
    <name type="scientific">Pochonia chlamydosporia 170</name>
    <dbReference type="NCBI Taxonomy" id="1380566"/>
    <lineage>
        <taxon>Eukaryota</taxon>
        <taxon>Fungi</taxon>
        <taxon>Dikarya</taxon>
        <taxon>Ascomycota</taxon>
        <taxon>Pezizomycotina</taxon>
        <taxon>Sordariomycetes</taxon>
        <taxon>Hypocreomycetidae</taxon>
        <taxon>Hypocreales</taxon>
        <taxon>Clavicipitaceae</taxon>
        <taxon>Pochonia</taxon>
    </lineage>
</organism>
<dbReference type="PANTHER" id="PTHR23501">
    <property type="entry name" value="MAJOR FACILITATOR SUPERFAMILY"/>
    <property type="match status" value="1"/>
</dbReference>
<feature type="transmembrane region" description="Helical" evidence="5">
    <location>
        <begin position="659"/>
        <end position="678"/>
    </location>
</feature>
<accession>A0A179F7X9</accession>
<dbReference type="GeneID" id="28851898"/>
<proteinExistence type="predicted"/>
<dbReference type="GO" id="GO:0005524">
    <property type="term" value="F:ATP binding"/>
    <property type="evidence" value="ECO:0007669"/>
    <property type="project" value="InterPro"/>
</dbReference>
<evidence type="ECO:0000313" key="9">
    <source>
        <dbReference type="Proteomes" id="UP000078397"/>
    </source>
</evidence>
<evidence type="ECO:0000256" key="5">
    <source>
        <dbReference type="SAM" id="Phobius"/>
    </source>
</evidence>
<comment type="caution">
    <text evidence="8">The sequence shown here is derived from an EMBL/GenBank/DDBJ whole genome shotgun (WGS) entry which is preliminary data.</text>
</comment>
<dbReference type="InterPro" id="IPR011701">
    <property type="entry name" value="MFS"/>
</dbReference>
<dbReference type="GO" id="GO:0000329">
    <property type="term" value="C:fungal-type vacuole membrane"/>
    <property type="evidence" value="ECO:0007669"/>
    <property type="project" value="TreeGrafter"/>
</dbReference>
<evidence type="ECO:0000256" key="3">
    <source>
        <dbReference type="ARBA" id="ARBA00022989"/>
    </source>
</evidence>
<keyword evidence="2 5" id="KW-0812">Transmembrane</keyword>
<dbReference type="Gene3D" id="1.10.510.10">
    <property type="entry name" value="Transferase(Phosphotransferase) domain 1"/>
    <property type="match status" value="1"/>
</dbReference>
<dbReference type="CDD" id="cd17502">
    <property type="entry name" value="MFS_Azr1_MDR_like"/>
    <property type="match status" value="1"/>
</dbReference>
<keyword evidence="3 5" id="KW-1133">Transmembrane helix</keyword>
<dbReference type="GO" id="GO:0015174">
    <property type="term" value="F:basic amino acid transmembrane transporter activity"/>
    <property type="evidence" value="ECO:0007669"/>
    <property type="project" value="TreeGrafter"/>
</dbReference>
<feature type="domain" description="Major facilitator superfamily (MFS) profile" evidence="7">
    <location>
        <begin position="262"/>
        <end position="755"/>
    </location>
</feature>
<dbReference type="Gene3D" id="1.20.1250.20">
    <property type="entry name" value="MFS general substrate transporter like domains"/>
    <property type="match status" value="1"/>
</dbReference>
<comment type="subcellular location">
    <subcellularLocation>
        <location evidence="1">Membrane</location>
        <topology evidence="1">Multi-pass membrane protein</topology>
    </subcellularLocation>
</comment>
<feature type="transmembrane region" description="Helical" evidence="5">
    <location>
        <begin position="731"/>
        <end position="752"/>
    </location>
</feature>
<feature type="transmembrane region" description="Helical" evidence="5">
    <location>
        <begin position="564"/>
        <end position="585"/>
    </location>
</feature>
<feature type="domain" description="Protein kinase" evidence="6">
    <location>
        <begin position="1"/>
        <end position="137"/>
    </location>
</feature>
<dbReference type="PROSITE" id="PS50850">
    <property type="entry name" value="MFS"/>
    <property type="match status" value="1"/>
</dbReference>
<dbReference type="PROSITE" id="PS50011">
    <property type="entry name" value="PROTEIN_KINASE_DOM"/>
    <property type="match status" value="1"/>
</dbReference>
<dbReference type="KEGG" id="pchm:VFPPC_09354"/>
<feature type="transmembrane region" description="Helical" evidence="5">
    <location>
        <begin position="489"/>
        <end position="507"/>
    </location>
</feature>
<protein>
    <submittedName>
        <fullName evidence="8">MFS drug transporter</fullName>
    </submittedName>
</protein>
<evidence type="ECO:0000313" key="8">
    <source>
        <dbReference type="EMBL" id="OAQ61527.1"/>
    </source>
</evidence>
<feature type="transmembrane region" description="Helical" evidence="5">
    <location>
        <begin position="528"/>
        <end position="552"/>
    </location>
</feature>
<dbReference type="SUPFAM" id="SSF56112">
    <property type="entry name" value="Protein kinase-like (PK-like)"/>
    <property type="match status" value="1"/>
</dbReference>
<feature type="transmembrane region" description="Helical" evidence="5">
    <location>
        <begin position="621"/>
        <end position="647"/>
    </location>
</feature>
<feature type="transmembrane region" description="Helical" evidence="5">
    <location>
        <begin position="462"/>
        <end position="483"/>
    </location>
</feature>
<dbReference type="OrthoDB" id="6770063at2759"/>
<feature type="transmembrane region" description="Helical" evidence="5">
    <location>
        <begin position="411"/>
        <end position="435"/>
    </location>
</feature>
<feature type="transmembrane region" description="Helical" evidence="5">
    <location>
        <begin position="327"/>
        <end position="346"/>
    </location>
</feature>
<feature type="transmembrane region" description="Helical" evidence="5">
    <location>
        <begin position="384"/>
        <end position="405"/>
    </location>
</feature>
<evidence type="ECO:0000256" key="4">
    <source>
        <dbReference type="ARBA" id="ARBA00023136"/>
    </source>
</evidence>
<keyword evidence="4 5" id="KW-0472">Membrane</keyword>
<feature type="transmembrane region" description="Helical" evidence="5">
    <location>
        <begin position="297"/>
        <end position="315"/>
    </location>
</feature>
<dbReference type="FunFam" id="1.20.1250.20:FF:000670">
    <property type="entry name" value="MFS general substrate transporter"/>
    <property type="match status" value="1"/>
</dbReference>
<dbReference type="RefSeq" id="XP_018139231.1">
    <property type="nucleotide sequence ID" value="XM_018287904.1"/>
</dbReference>
<evidence type="ECO:0000256" key="2">
    <source>
        <dbReference type="ARBA" id="ARBA00022692"/>
    </source>
</evidence>
<sequence length="759" mass="82717">MRAPETIFTGHFDHRIDLWRAGCIIYSLIFAARPFQYLGDDSVLVAQMIGFVEELPDQWKNKWETMPKRSSHSSANTLPGDGGISDQAFKLETRFHEIVNDPELMPLLPVIRGLMRFLPSDRLTAAEALELLGMPDIVLITPSDSFSSSYTNLVKNFLFTLGVILGHRWSKVADQICDVPTIVSQFQPNLTSHSSTSLHTAWQQVGFREVYTSVEMTLTREDQENGILCQNPPDEAVQRREDQPLLQTAIPEWKPPRGFVWIQIALMNNVFLNAFDGTIMAATYAVISSEFDATNSASWLTTAYLIASTAVQPLYGRISDIFGRRICFFASTILFGVGSLGCGLSGSMVMLIVMRALTGVGGGGLHIMATIVNSDLIPFRRRGIYQAMQNGVFGLGAICGASLGGNIADRIGWRWCFLLQVPVSVFALIVGSLVVRDQSSSMLLSLDEGLQVMWKRIDFSGALVLVLAVSIQLLGLGLGGNLLPWGSPWVIGSLVGSLILFAVFVVVEGKTSAIPMIPLRMLKGRLPVATQISNACAGCAAYGFLFMVPLFFQVVLLESASKAGARLVIPSLATPIGAVIAGVVMSRYGKLIPMMRIGSILMAVGNALVFSLRFVDSNWKYFAYIFPTNLGQGVVYPSILFTSLASFEHEDHAVSTSTVYLLRSLGGVWGVSITSAIVQTSLSVRLPDALGGIPDKWRIIDQIRHSASSVHNLPPEIQTQVRLVYYDGIRYAFAACTIVSLIGVVAAFVATASKLRSTH</sequence>
<dbReference type="Gene3D" id="1.20.1720.10">
    <property type="entry name" value="Multidrug resistance protein D"/>
    <property type="match status" value="1"/>
</dbReference>
<feature type="transmembrane region" description="Helical" evidence="5">
    <location>
        <begin position="597"/>
        <end position="615"/>
    </location>
</feature>
<dbReference type="InterPro" id="IPR011009">
    <property type="entry name" value="Kinase-like_dom_sf"/>
</dbReference>
<name>A0A179F7X9_METCM</name>
<dbReference type="Proteomes" id="UP000078397">
    <property type="component" value="Unassembled WGS sequence"/>
</dbReference>
<evidence type="ECO:0000259" key="6">
    <source>
        <dbReference type="PROSITE" id="PS50011"/>
    </source>
</evidence>
<dbReference type="EMBL" id="LSBJ02000007">
    <property type="protein sequence ID" value="OAQ61527.1"/>
    <property type="molecule type" value="Genomic_DNA"/>
</dbReference>